<dbReference type="AlphaFoldDB" id="A0A199V9Y8"/>
<evidence type="ECO:0000256" key="3">
    <source>
        <dbReference type="ARBA" id="ARBA00023015"/>
    </source>
</evidence>
<protein>
    <submittedName>
        <fullName evidence="9">Trihelix transcription factor GT-2</fullName>
    </submittedName>
</protein>
<dbReference type="PANTHER" id="PTHR21654">
    <property type="entry name" value="FI21293P1"/>
    <property type="match status" value="1"/>
</dbReference>
<dbReference type="FunFam" id="1.10.10.60:FF:000061">
    <property type="entry name" value="Trihelix transcription factor GT-2"/>
    <property type="match status" value="1"/>
</dbReference>
<dbReference type="CDD" id="cd12203">
    <property type="entry name" value="GT1"/>
    <property type="match status" value="2"/>
</dbReference>
<sequence length="795" mass="84431">MQQQGGSPYGVPPPEMAPFPSPTAPGPGPRPHILGIPPAADQQMPEAASPISSRPPPPAAAGAPRSAGGGFEELVSGAGGGGFPDDEALAGASDEAERGGAGNRWPKQETLALIKIRSEMDAAFREATLKGPLWEEVSRKLGELGYRRSAKKCKEKFENVHKYYKRTKENRAGRQDGKSYRFFSQLEALGASSSSGSPAPTTIGFAAGAAAMAGPSAAQIQPAHISAAAPPPPIVTPVRAATEIGHGGTIQGISGSTTPTTPAAAPVGGISFSTNSSSSESDDTLEDEETEETGGQPHEHGSKRKRKGGSGGGGGGGSRKMMAFFDGLMKQMVERQEALQQRFLETIEKQEQDRMIREEAWRRQEMARLTREQELMAQERAMAASRDAAVLSFIQKISGQTIQLPTVPATPISAAPAPAPAPAPIPQPQRQTRQSPPPPPPPQPVPPQPQTQPQREFRQKQQSTEIVLHQASTSSHELVPVPDPQELAPGGAGFETASSSRWPKAEVHALINLRSGLDIKYQEAGPKGPLWEEISGEMKKLGYNRSSKRCKEKWENINKYFKKVKESNKKRPEDSKTCPYFHQLDALYRRKQQGIGGGGGSSSSGHRSGDQEAYSHSNPQGQGNVLSIMPPPLPPLPPPSSQPPPLEAEIKTDGGKKNGGSSDGNGGGSGGLQIQTSNGGLTPTLFEEGPTKKKVALALMPEDIVKELMERRDAADDCDEADDSFNMDGQDDDEDDDEEEEDDDEEGSKMRYEIQFQRPSNVSGGGGGNSSTAAAAATNTTTTTTTTGSFLAMVQ</sequence>
<feature type="region of interest" description="Disordered" evidence="7">
    <location>
        <begin position="246"/>
        <end position="321"/>
    </location>
</feature>
<feature type="compositionally biased region" description="Acidic residues" evidence="7">
    <location>
        <begin position="716"/>
        <end position="746"/>
    </location>
</feature>
<keyword evidence="2" id="KW-0677">Repeat</keyword>
<feature type="compositionally biased region" description="Pro residues" evidence="7">
    <location>
        <begin position="629"/>
        <end position="646"/>
    </location>
</feature>
<comment type="caution">
    <text evidence="9">The sequence shown here is derived from an EMBL/GenBank/DDBJ whole genome shotgun (WGS) entry which is preliminary data.</text>
</comment>
<dbReference type="GO" id="GO:0003677">
    <property type="term" value="F:DNA binding"/>
    <property type="evidence" value="ECO:0007669"/>
    <property type="project" value="UniProtKB-KW"/>
</dbReference>
<dbReference type="InterPro" id="IPR044822">
    <property type="entry name" value="Myb_DNA-bind_4"/>
</dbReference>
<dbReference type="STRING" id="4615.A0A199V9Y8"/>
<reference evidence="9 10" key="1">
    <citation type="journal article" date="2016" name="DNA Res.">
        <title>The draft genome of MD-2 pineapple using hybrid error correction of long reads.</title>
        <authorList>
            <person name="Redwan R.M."/>
            <person name="Saidin A."/>
            <person name="Kumar S.V."/>
        </authorList>
    </citation>
    <scope>NUCLEOTIDE SEQUENCE [LARGE SCALE GENOMIC DNA]</scope>
    <source>
        <strain evidence="10">cv. MD2</strain>
        <tissue evidence="9">Leaf</tissue>
    </source>
</reference>
<evidence type="ECO:0000313" key="9">
    <source>
        <dbReference type="EMBL" id="OAY73838.1"/>
    </source>
</evidence>
<feature type="compositionally biased region" description="Acidic residues" evidence="7">
    <location>
        <begin position="280"/>
        <end position="292"/>
    </location>
</feature>
<feature type="compositionally biased region" description="Pro residues" evidence="7">
    <location>
        <begin position="435"/>
        <end position="450"/>
    </location>
</feature>
<evidence type="ECO:0000256" key="4">
    <source>
        <dbReference type="ARBA" id="ARBA00023125"/>
    </source>
</evidence>
<gene>
    <name evidence="9" type="ORF">ACMD2_13258</name>
</gene>
<keyword evidence="5" id="KW-0804">Transcription</keyword>
<feature type="compositionally biased region" description="Polar residues" evidence="7">
    <location>
        <begin position="614"/>
        <end position="625"/>
    </location>
</feature>
<dbReference type="EMBL" id="LSRQ01002577">
    <property type="protein sequence ID" value="OAY73838.1"/>
    <property type="molecule type" value="Genomic_DNA"/>
</dbReference>
<evidence type="ECO:0000259" key="8">
    <source>
        <dbReference type="PROSITE" id="PS50090"/>
    </source>
</evidence>
<feature type="region of interest" description="Disordered" evidence="7">
    <location>
        <begin position="589"/>
        <end position="691"/>
    </location>
</feature>
<comment type="subcellular location">
    <subcellularLocation>
        <location evidence="1">Nucleus</location>
    </subcellularLocation>
</comment>
<feature type="compositionally biased region" description="Polar residues" evidence="7">
    <location>
        <begin position="672"/>
        <end position="681"/>
    </location>
</feature>
<organism evidence="9 10">
    <name type="scientific">Ananas comosus</name>
    <name type="common">Pineapple</name>
    <name type="synonym">Ananas ananas</name>
    <dbReference type="NCBI Taxonomy" id="4615"/>
    <lineage>
        <taxon>Eukaryota</taxon>
        <taxon>Viridiplantae</taxon>
        <taxon>Streptophyta</taxon>
        <taxon>Embryophyta</taxon>
        <taxon>Tracheophyta</taxon>
        <taxon>Spermatophyta</taxon>
        <taxon>Magnoliopsida</taxon>
        <taxon>Liliopsida</taxon>
        <taxon>Poales</taxon>
        <taxon>Bromeliaceae</taxon>
        <taxon>Bromelioideae</taxon>
        <taxon>Ananas</taxon>
    </lineage>
</organism>
<dbReference type="GO" id="GO:0005634">
    <property type="term" value="C:nucleus"/>
    <property type="evidence" value="ECO:0007669"/>
    <property type="project" value="UniProtKB-SubCell"/>
</dbReference>
<feature type="domain" description="Myb-like" evidence="8">
    <location>
        <begin position="103"/>
        <end position="161"/>
    </location>
</feature>
<evidence type="ECO:0000256" key="1">
    <source>
        <dbReference type="ARBA" id="ARBA00004123"/>
    </source>
</evidence>
<accession>A0A199V9Y8</accession>
<feature type="compositionally biased region" description="Pro residues" evidence="7">
    <location>
        <begin position="417"/>
        <end position="427"/>
    </location>
</feature>
<evidence type="ECO:0000313" key="10">
    <source>
        <dbReference type="Proteomes" id="UP000092600"/>
    </source>
</evidence>
<dbReference type="Gene3D" id="1.10.10.60">
    <property type="entry name" value="Homeodomain-like"/>
    <property type="match status" value="2"/>
</dbReference>
<proteinExistence type="predicted"/>
<evidence type="ECO:0000256" key="5">
    <source>
        <dbReference type="ARBA" id="ARBA00023163"/>
    </source>
</evidence>
<feature type="region of interest" description="Disordered" evidence="7">
    <location>
        <begin position="408"/>
        <end position="503"/>
    </location>
</feature>
<feature type="compositionally biased region" description="Pro residues" evidence="7">
    <location>
        <begin position="10"/>
        <end position="30"/>
    </location>
</feature>
<dbReference type="Proteomes" id="UP000092600">
    <property type="component" value="Unassembled WGS sequence"/>
</dbReference>
<feature type="compositionally biased region" description="Gly residues" evidence="7">
    <location>
        <begin position="67"/>
        <end position="83"/>
    </location>
</feature>
<feature type="compositionally biased region" description="Low complexity" evidence="7">
    <location>
        <begin position="770"/>
        <end position="789"/>
    </location>
</feature>
<dbReference type="SMART" id="SM00717">
    <property type="entry name" value="SANT"/>
    <property type="match status" value="2"/>
</dbReference>
<feature type="compositionally biased region" description="Gly residues" evidence="7">
    <location>
        <begin position="309"/>
        <end position="318"/>
    </location>
</feature>
<keyword evidence="6" id="KW-0539">Nucleus</keyword>
<feature type="compositionally biased region" description="Polar residues" evidence="7">
    <location>
        <begin position="460"/>
        <end position="476"/>
    </location>
</feature>
<evidence type="ECO:0000256" key="6">
    <source>
        <dbReference type="ARBA" id="ARBA00023242"/>
    </source>
</evidence>
<dbReference type="PROSITE" id="PS50090">
    <property type="entry name" value="MYB_LIKE"/>
    <property type="match status" value="2"/>
</dbReference>
<feature type="region of interest" description="Disordered" evidence="7">
    <location>
        <begin position="1"/>
        <end position="107"/>
    </location>
</feature>
<dbReference type="PANTHER" id="PTHR21654:SF84">
    <property type="entry name" value="SI:DKEY-66I24.7"/>
    <property type="match status" value="1"/>
</dbReference>
<keyword evidence="4" id="KW-0238">DNA-binding</keyword>
<keyword evidence="3" id="KW-0805">Transcription regulation</keyword>
<evidence type="ECO:0000256" key="2">
    <source>
        <dbReference type="ARBA" id="ARBA00022737"/>
    </source>
</evidence>
<feature type="region of interest" description="Disordered" evidence="7">
    <location>
        <begin position="708"/>
        <end position="795"/>
    </location>
</feature>
<dbReference type="Pfam" id="PF13837">
    <property type="entry name" value="Myb_DNA-bind_4"/>
    <property type="match status" value="2"/>
</dbReference>
<feature type="compositionally biased region" description="Low complexity" evidence="7">
    <location>
        <begin position="251"/>
        <end position="279"/>
    </location>
</feature>
<feature type="domain" description="Myb-like" evidence="8">
    <location>
        <begin position="494"/>
        <end position="558"/>
    </location>
</feature>
<dbReference type="InterPro" id="IPR001005">
    <property type="entry name" value="SANT/Myb"/>
</dbReference>
<dbReference type="FunFam" id="1.10.10.60:FF:000092">
    <property type="entry name" value="Trihelix transcription factor GT-2"/>
    <property type="match status" value="1"/>
</dbReference>
<dbReference type="GO" id="GO:0006355">
    <property type="term" value="P:regulation of DNA-templated transcription"/>
    <property type="evidence" value="ECO:0007669"/>
    <property type="project" value="UniProtKB-ARBA"/>
</dbReference>
<feature type="compositionally biased region" description="Gly residues" evidence="7">
    <location>
        <begin position="657"/>
        <end position="671"/>
    </location>
</feature>
<name>A0A199V9Y8_ANACO</name>
<evidence type="ECO:0000256" key="7">
    <source>
        <dbReference type="SAM" id="MobiDB-lite"/>
    </source>
</evidence>